<evidence type="ECO:0000256" key="3">
    <source>
        <dbReference type="ARBA" id="ARBA00022677"/>
    </source>
</evidence>
<dbReference type="AlphaFoldDB" id="A0A6F9D740"/>
<feature type="compositionally biased region" description="Polar residues" evidence="9">
    <location>
        <begin position="344"/>
        <end position="361"/>
    </location>
</feature>
<evidence type="ECO:0000256" key="10">
    <source>
        <dbReference type="SAM" id="Phobius"/>
    </source>
</evidence>
<dbReference type="GO" id="GO:0005811">
    <property type="term" value="C:lipid droplet"/>
    <property type="evidence" value="ECO:0007669"/>
    <property type="project" value="UniProtKB-SubCell"/>
</dbReference>
<keyword evidence="5 10" id="KW-0472">Membrane</keyword>
<evidence type="ECO:0000256" key="5">
    <source>
        <dbReference type="ARBA" id="ARBA00023136"/>
    </source>
</evidence>
<keyword evidence="3" id="KW-0551">Lipid droplet</keyword>
<evidence type="ECO:0000256" key="1">
    <source>
        <dbReference type="ARBA" id="ARBA00004406"/>
    </source>
</evidence>
<evidence type="ECO:0000256" key="4">
    <source>
        <dbReference type="ARBA" id="ARBA00022824"/>
    </source>
</evidence>
<feature type="domain" description="CUE" evidence="11">
    <location>
        <begin position="283"/>
        <end position="325"/>
    </location>
</feature>
<evidence type="ECO:0000256" key="2">
    <source>
        <dbReference type="ARBA" id="ARBA00004502"/>
    </source>
</evidence>
<dbReference type="EMBL" id="LR783219">
    <property type="protein sequence ID" value="CAB3224780.1"/>
    <property type="molecule type" value="mRNA"/>
</dbReference>
<dbReference type="InterPro" id="IPR048056">
    <property type="entry name" value="AUP1_CUE"/>
</dbReference>
<comment type="subcellular location">
    <subcellularLocation>
        <location evidence="1">Endoplasmic reticulum membrane</location>
        <topology evidence="1">Peripheral membrane protein</topology>
    </subcellularLocation>
    <subcellularLocation>
        <location evidence="2">Lipid droplet</location>
    </subcellularLocation>
</comment>
<sequence length="390" mass="44235">MKIEDIFAPQRIESTLGAVLVFVYLPFGSLLLLFRIFLTLNYLCSQLVFNSICSHSNIIRRSLERSILAVLGVFVVKRKSEIQDSKSITVANHVSRCDHIILPALCNSTSVDNCSFSSGLKNLLRVEPLTSHKAEVVKTIKSIQENHSSVFCFPQLLPTNNQALIKFSEWPFAMELPVQPVAVRAKRFLPIAHSTIDSTWWQDILWTYFSIVTIYDVTYLPTVAMQTDEDTSSFTDRVRKIIADELDVPCTNYGISDVREYLKRMRFEARKPQLHMSDSRDGRTAHMAKQVKDILPHVPLSVIINDVEKTQSVDVTVTNLLEGVVKFVPEQPSSPSTSSTSPSNQGKPNVVHNQRSFSRNPNLRHMSLQERKDAFVKQARDAYLKKHGFL</sequence>
<feature type="region of interest" description="Disordered" evidence="9">
    <location>
        <begin position="329"/>
        <end position="368"/>
    </location>
</feature>
<reference evidence="12" key="1">
    <citation type="submission" date="2020-04" db="EMBL/GenBank/DDBJ databases">
        <authorList>
            <person name="Neveu A P."/>
        </authorList>
    </citation>
    <scope>NUCLEOTIDE SEQUENCE</scope>
    <source>
        <tissue evidence="12">Whole embryo</tissue>
    </source>
</reference>
<name>A0A6F9D740_9ASCI</name>
<feature type="compositionally biased region" description="Low complexity" evidence="9">
    <location>
        <begin position="333"/>
        <end position="343"/>
    </location>
</feature>
<dbReference type="GO" id="GO:0005789">
    <property type="term" value="C:endoplasmic reticulum membrane"/>
    <property type="evidence" value="ECO:0007669"/>
    <property type="project" value="UniProtKB-SubCell"/>
</dbReference>
<keyword evidence="10" id="KW-0812">Transmembrane</keyword>
<dbReference type="PANTHER" id="PTHR15486">
    <property type="entry name" value="ANCIENT UBIQUITOUS PROTEIN"/>
    <property type="match status" value="1"/>
</dbReference>
<dbReference type="GO" id="GO:0043130">
    <property type="term" value="F:ubiquitin binding"/>
    <property type="evidence" value="ECO:0007669"/>
    <property type="project" value="InterPro"/>
</dbReference>
<dbReference type="GO" id="GO:0036503">
    <property type="term" value="P:ERAD pathway"/>
    <property type="evidence" value="ECO:0007669"/>
    <property type="project" value="InterPro"/>
</dbReference>
<gene>
    <name evidence="12" type="primary">Aup1</name>
</gene>
<dbReference type="PANTHER" id="PTHR15486:SF96">
    <property type="entry name" value="LIPID DROPLET-REGULATING VLDL ASSEMBLY FACTOR AUP1"/>
    <property type="match status" value="1"/>
</dbReference>
<comment type="similarity">
    <text evidence="6">Belongs to the AUP1 family.</text>
</comment>
<dbReference type="SUPFAM" id="SSF69593">
    <property type="entry name" value="Glycerol-3-phosphate (1)-acyltransferase"/>
    <property type="match status" value="1"/>
</dbReference>
<protein>
    <recommendedName>
        <fullName evidence="7">Lipid droplet-regulating VLDL assembly factor AUP1</fullName>
    </recommendedName>
    <alternativeName>
        <fullName evidence="8">Ancient ubiquitous protein 1</fullName>
    </alternativeName>
</protein>
<dbReference type="CDD" id="cd14420">
    <property type="entry name" value="CUE_AUP1"/>
    <property type="match status" value="1"/>
</dbReference>
<keyword evidence="4" id="KW-0256">Endoplasmic reticulum</keyword>
<dbReference type="PROSITE" id="PS51140">
    <property type="entry name" value="CUE"/>
    <property type="match status" value="1"/>
</dbReference>
<evidence type="ECO:0000256" key="9">
    <source>
        <dbReference type="SAM" id="MobiDB-lite"/>
    </source>
</evidence>
<dbReference type="InterPro" id="IPR003892">
    <property type="entry name" value="CUE"/>
</dbReference>
<evidence type="ECO:0000256" key="8">
    <source>
        <dbReference type="ARBA" id="ARBA00035713"/>
    </source>
</evidence>
<accession>A0A6F9D740</accession>
<dbReference type="Pfam" id="PF02845">
    <property type="entry name" value="CUE"/>
    <property type="match status" value="1"/>
</dbReference>
<evidence type="ECO:0000256" key="6">
    <source>
        <dbReference type="ARBA" id="ARBA00035634"/>
    </source>
</evidence>
<evidence type="ECO:0000313" key="12">
    <source>
        <dbReference type="EMBL" id="CAB3224780.1"/>
    </source>
</evidence>
<feature type="transmembrane region" description="Helical" evidence="10">
    <location>
        <begin position="21"/>
        <end position="43"/>
    </location>
</feature>
<dbReference type="SMART" id="SM00546">
    <property type="entry name" value="CUE"/>
    <property type="match status" value="1"/>
</dbReference>
<dbReference type="Gene3D" id="1.10.8.10">
    <property type="entry name" value="DNA helicase RuvA subunit, C-terminal domain"/>
    <property type="match status" value="1"/>
</dbReference>
<evidence type="ECO:0000259" key="11">
    <source>
        <dbReference type="PROSITE" id="PS51140"/>
    </source>
</evidence>
<keyword evidence="10" id="KW-1133">Transmembrane helix</keyword>
<organism evidence="12">
    <name type="scientific">Phallusia mammillata</name>
    <dbReference type="NCBI Taxonomy" id="59560"/>
    <lineage>
        <taxon>Eukaryota</taxon>
        <taxon>Metazoa</taxon>
        <taxon>Chordata</taxon>
        <taxon>Tunicata</taxon>
        <taxon>Ascidiacea</taxon>
        <taxon>Phlebobranchia</taxon>
        <taxon>Ascidiidae</taxon>
        <taxon>Phallusia</taxon>
    </lineage>
</organism>
<evidence type="ECO:0000256" key="7">
    <source>
        <dbReference type="ARBA" id="ARBA00035685"/>
    </source>
</evidence>
<proteinExistence type="evidence at transcript level"/>